<feature type="compositionally biased region" description="Basic and acidic residues" evidence="1">
    <location>
        <begin position="83"/>
        <end position="94"/>
    </location>
</feature>
<evidence type="ECO:0000313" key="4">
    <source>
        <dbReference type="Proteomes" id="UP001189429"/>
    </source>
</evidence>
<proteinExistence type="predicted"/>
<comment type="caution">
    <text evidence="3">The sequence shown here is derived from an EMBL/GenBank/DDBJ whole genome shotgun (WGS) entry which is preliminary data.</text>
</comment>
<dbReference type="CDD" id="cd06257">
    <property type="entry name" value="DnaJ"/>
    <property type="match status" value="1"/>
</dbReference>
<organism evidence="3 4">
    <name type="scientific">Prorocentrum cordatum</name>
    <dbReference type="NCBI Taxonomy" id="2364126"/>
    <lineage>
        <taxon>Eukaryota</taxon>
        <taxon>Sar</taxon>
        <taxon>Alveolata</taxon>
        <taxon>Dinophyceae</taxon>
        <taxon>Prorocentrales</taxon>
        <taxon>Prorocentraceae</taxon>
        <taxon>Prorocentrum</taxon>
    </lineage>
</organism>
<dbReference type="Proteomes" id="UP001189429">
    <property type="component" value="Unassembled WGS sequence"/>
</dbReference>
<feature type="compositionally biased region" description="Basic and acidic residues" evidence="1">
    <location>
        <begin position="15"/>
        <end position="25"/>
    </location>
</feature>
<keyword evidence="4" id="KW-1185">Reference proteome</keyword>
<dbReference type="InterPro" id="IPR001623">
    <property type="entry name" value="DnaJ_domain"/>
</dbReference>
<feature type="domain" description="WW" evidence="2">
    <location>
        <begin position="1"/>
        <end position="26"/>
    </location>
</feature>
<dbReference type="PROSITE" id="PS50020">
    <property type="entry name" value="WW_DOMAIN_2"/>
    <property type="match status" value="1"/>
</dbReference>
<gene>
    <name evidence="3" type="ORF">PCOR1329_LOCUS10925</name>
</gene>
<evidence type="ECO:0000259" key="2">
    <source>
        <dbReference type="PROSITE" id="PS50020"/>
    </source>
</evidence>
<sequence length="135" mass="15423">MTETSTGRPYWLHPQTKEARWEPPPRRGAPGRPQRHPAEGGGPPPGRRAGEGPGASPTGSREPKPPPEPLDETSRVRASVLEGLRRTEREEIGSRKKNYKFLLLQWHPDKNPDKAELATEIFQFLQQQRDWYLKE</sequence>
<dbReference type="EMBL" id="CAUYUJ010003117">
    <property type="protein sequence ID" value="CAK0803972.1"/>
    <property type="molecule type" value="Genomic_DNA"/>
</dbReference>
<evidence type="ECO:0000313" key="3">
    <source>
        <dbReference type="EMBL" id="CAK0803972.1"/>
    </source>
</evidence>
<name>A0ABN9QFZ0_9DINO</name>
<reference evidence="3" key="1">
    <citation type="submission" date="2023-10" db="EMBL/GenBank/DDBJ databases">
        <authorList>
            <person name="Chen Y."/>
            <person name="Shah S."/>
            <person name="Dougan E. K."/>
            <person name="Thang M."/>
            <person name="Chan C."/>
        </authorList>
    </citation>
    <scope>NUCLEOTIDE SEQUENCE [LARGE SCALE GENOMIC DNA]</scope>
</reference>
<dbReference type="InterPro" id="IPR036869">
    <property type="entry name" value="J_dom_sf"/>
</dbReference>
<evidence type="ECO:0000256" key="1">
    <source>
        <dbReference type="SAM" id="MobiDB-lite"/>
    </source>
</evidence>
<dbReference type="InterPro" id="IPR001202">
    <property type="entry name" value="WW_dom"/>
</dbReference>
<protein>
    <recommendedName>
        <fullName evidence="2">WW domain-containing protein</fullName>
    </recommendedName>
</protein>
<dbReference type="Gene3D" id="1.10.287.110">
    <property type="entry name" value="DnaJ domain"/>
    <property type="match status" value="1"/>
</dbReference>
<accession>A0ABN9QFZ0</accession>
<feature type="region of interest" description="Disordered" evidence="1">
    <location>
        <begin position="1"/>
        <end position="94"/>
    </location>
</feature>
<dbReference type="SUPFAM" id="SSF46565">
    <property type="entry name" value="Chaperone J-domain"/>
    <property type="match status" value="1"/>
</dbReference>